<feature type="compositionally biased region" description="Polar residues" evidence="6">
    <location>
        <begin position="200"/>
        <end position="227"/>
    </location>
</feature>
<feature type="compositionally biased region" description="Polar residues" evidence="6">
    <location>
        <begin position="243"/>
        <end position="253"/>
    </location>
</feature>
<dbReference type="PANTHER" id="PTHR46527">
    <property type="entry name" value="NUCLEOPORIN-LIKE PROTEIN 2"/>
    <property type="match status" value="1"/>
</dbReference>
<evidence type="ECO:0000256" key="6">
    <source>
        <dbReference type="SAM" id="MobiDB-lite"/>
    </source>
</evidence>
<keyword evidence="9" id="KW-1185">Reference proteome</keyword>
<dbReference type="VEuPathDB" id="VectorBase:PPAI008174"/>
<comment type="subcellular location">
    <subcellularLocation>
        <location evidence="1">Nucleus membrane</location>
        <topology evidence="1">Peripheral membrane protein</topology>
        <orientation evidence="1">Cytoplasmic side</orientation>
    </subcellularLocation>
</comment>
<evidence type="ECO:0000256" key="5">
    <source>
        <dbReference type="ARBA" id="ARBA00042384"/>
    </source>
</evidence>
<feature type="region of interest" description="Disordered" evidence="6">
    <location>
        <begin position="238"/>
        <end position="257"/>
    </location>
</feature>
<dbReference type="AlphaFoldDB" id="A0A1B0DJ37"/>
<feature type="region of interest" description="Disordered" evidence="6">
    <location>
        <begin position="359"/>
        <end position="418"/>
    </location>
</feature>
<dbReference type="InterPro" id="IPR051767">
    <property type="entry name" value="Nucleoporin_NUP42"/>
</dbReference>
<dbReference type="EMBL" id="AJVK01006195">
    <property type="status" value="NOT_ANNOTATED_CDS"/>
    <property type="molecule type" value="Genomic_DNA"/>
</dbReference>
<feature type="domain" description="C3H1-type" evidence="7">
    <location>
        <begin position="1"/>
        <end position="25"/>
    </location>
</feature>
<evidence type="ECO:0000256" key="2">
    <source>
        <dbReference type="ARBA" id="ARBA00023242"/>
    </source>
</evidence>
<evidence type="ECO:0000313" key="8">
    <source>
        <dbReference type="EnsemblMetazoa" id="PPAI008174-PA"/>
    </source>
</evidence>
<feature type="region of interest" description="Disordered" evidence="6">
    <location>
        <begin position="200"/>
        <end position="233"/>
    </location>
</feature>
<dbReference type="EnsemblMetazoa" id="PPAI008174-RA">
    <property type="protein sequence ID" value="PPAI008174-PA"/>
    <property type="gene ID" value="PPAI008174"/>
</dbReference>
<dbReference type="PROSITE" id="PS50103">
    <property type="entry name" value="ZF_C3H1"/>
    <property type="match status" value="1"/>
</dbReference>
<feature type="compositionally biased region" description="Low complexity" evidence="6">
    <location>
        <begin position="382"/>
        <end position="402"/>
    </location>
</feature>
<dbReference type="GO" id="GO:0046872">
    <property type="term" value="F:metal ion binding"/>
    <property type="evidence" value="ECO:0007669"/>
    <property type="project" value="InterPro"/>
</dbReference>
<proteinExistence type="predicted"/>
<evidence type="ECO:0000256" key="3">
    <source>
        <dbReference type="ARBA" id="ARBA00037262"/>
    </source>
</evidence>
<comment type="function">
    <text evidence="3">Required for the export of mRNAs containing poly(A) tails from the nucleus into the cytoplasm.</text>
</comment>
<reference evidence="8" key="1">
    <citation type="submission" date="2022-08" db="UniProtKB">
        <authorList>
            <consortium name="EnsemblMetazoa"/>
        </authorList>
    </citation>
    <scope>IDENTIFICATION</scope>
    <source>
        <strain evidence="8">Israel</strain>
    </source>
</reference>
<dbReference type="InterPro" id="IPR000571">
    <property type="entry name" value="Znf_CCCH"/>
</dbReference>
<accession>A0A1B0DJ37</accession>
<sequence length="458" mass="48006">MPLCAYFVSGKCTYGNKCHNSHVDVQQMVQAEMKAAIQGKQWPLSCFSPFKDESPLPDFLEDQSFEEVRWNFVLAKVENRLPQFQEEFKRVTTAAFEKMSKLAMPDAAVKNYLVDIYGLNGRRSRQLKAGGAFGGGFGMSSGDGGGGRSIFDRISSNTTDSSAIFGAPSGGTFGGGSVFGGGSAGSSFGAAPAPQKSIFGGQSSVFGGQTQQPAQSIFGQSQSTNSFFKPPQLGAPQAVSGGNIFSQSMQPQQPAFGAPATFTNTTTSSIFGGSSFSNTQPMSTESIFGGGSAGSFAQNPPAFGQSAPQFGQPVLAAPAFAAPAPQSVFGQPAQQAQMPGSGFGQMNIQQVQQPVQNTFPAAPQPPVQSVFGNVPPQPQQQPPVSSVFSAPSQFSAPSAPQSNPTFFVQPNPPQSTRPAHLYSKMEELTPQDLEAFRADSFELGKIPTVPPPAELCGV</sequence>
<dbReference type="Proteomes" id="UP000092462">
    <property type="component" value="Unassembled WGS sequence"/>
</dbReference>
<organism evidence="8 9">
    <name type="scientific">Phlebotomus papatasi</name>
    <name type="common">Sandfly</name>
    <dbReference type="NCBI Taxonomy" id="29031"/>
    <lineage>
        <taxon>Eukaryota</taxon>
        <taxon>Metazoa</taxon>
        <taxon>Ecdysozoa</taxon>
        <taxon>Arthropoda</taxon>
        <taxon>Hexapoda</taxon>
        <taxon>Insecta</taxon>
        <taxon>Pterygota</taxon>
        <taxon>Neoptera</taxon>
        <taxon>Endopterygota</taxon>
        <taxon>Diptera</taxon>
        <taxon>Nematocera</taxon>
        <taxon>Psychodoidea</taxon>
        <taxon>Psychodidae</taxon>
        <taxon>Phlebotomus</taxon>
        <taxon>Phlebotomus</taxon>
    </lineage>
</organism>
<name>A0A1B0DJ37_PHLPP</name>
<keyword evidence="2" id="KW-0539">Nucleus</keyword>
<protein>
    <recommendedName>
        <fullName evidence="4">Nucleoporin NUP42</fullName>
    </recommendedName>
    <alternativeName>
        <fullName evidence="5">Nucleoporin-like protein 2</fullName>
    </alternativeName>
</protein>
<dbReference type="GO" id="GO:0031965">
    <property type="term" value="C:nuclear membrane"/>
    <property type="evidence" value="ECO:0007669"/>
    <property type="project" value="UniProtKB-SubCell"/>
</dbReference>
<evidence type="ECO:0000256" key="1">
    <source>
        <dbReference type="ARBA" id="ARBA00004335"/>
    </source>
</evidence>
<dbReference type="PANTHER" id="PTHR46527:SF1">
    <property type="entry name" value="NUCLEOPORIN NUP42"/>
    <property type="match status" value="1"/>
</dbReference>
<evidence type="ECO:0000313" key="9">
    <source>
        <dbReference type="Proteomes" id="UP000092462"/>
    </source>
</evidence>
<dbReference type="VEuPathDB" id="VectorBase:PPAPM1_002774"/>
<evidence type="ECO:0000259" key="7">
    <source>
        <dbReference type="PROSITE" id="PS50103"/>
    </source>
</evidence>
<evidence type="ECO:0000256" key="4">
    <source>
        <dbReference type="ARBA" id="ARBA00039886"/>
    </source>
</evidence>